<dbReference type="EMBL" id="JAZGQO010000015">
    <property type="protein sequence ID" value="KAK6169680.1"/>
    <property type="molecule type" value="Genomic_DNA"/>
</dbReference>
<evidence type="ECO:0000313" key="4">
    <source>
        <dbReference type="Proteomes" id="UP001347796"/>
    </source>
</evidence>
<proteinExistence type="predicted"/>
<dbReference type="Proteomes" id="UP001347796">
    <property type="component" value="Unassembled WGS sequence"/>
</dbReference>
<dbReference type="SMART" id="SM00558">
    <property type="entry name" value="JmjC"/>
    <property type="match status" value="1"/>
</dbReference>
<protein>
    <recommendedName>
        <fullName evidence="2">JmjC domain-containing protein</fullName>
    </recommendedName>
</protein>
<dbReference type="AlphaFoldDB" id="A0AAN8PG42"/>
<dbReference type="Pfam" id="PF13621">
    <property type="entry name" value="Cupin_8"/>
    <property type="match status" value="1"/>
</dbReference>
<name>A0AAN8PG42_PATCE</name>
<keyword evidence="4" id="KW-1185">Reference proteome</keyword>
<sequence>MDLSCCSRIFLNFFLVCILGCLDFVNTSEEIDLTKEPGHLQKFGTGRPGHQIEEVVGFPNPEDFFTNYYLPQKPVKLRTGAKLSPAFHLWTDEYFLNLDIPAKSKVHLETVKKESRQQRTLHMDFKKFVKNYMNTSYYMVDTVPAFLKPDLVLPCSLQCPDLLDNKFVEIMMWFSSGGTNSVVHFDAVDNINCVYRGSKDFVIVDPIKYEGMVPIDRPEGSYSDIDVDKMDYVKYPTLAKVEYIHAHLEPGDCLYIPYKWIHQVRSYNSNLAVNIWWNHYDALDVDTSKCNKECDKTMTLDQVKTTGFDYLLNSNENIKAHLSDGLANAPGKVMTFEKFIHFIFPMISDAEGDEFIKEEIDTMKENANKLLDIIDQDKDEKISIQDINKLSSAHMLEISGILNVMEAIQDSIDEKFSQDELEGGDGLQDDLGDEGQLIDVFEELKSDRDEL</sequence>
<dbReference type="PANTHER" id="PTHR12461:SF18">
    <property type="entry name" value="JMJC DOMAIN-CONTAINING PROTEIN"/>
    <property type="match status" value="1"/>
</dbReference>
<reference evidence="3 4" key="1">
    <citation type="submission" date="2024-01" db="EMBL/GenBank/DDBJ databases">
        <title>The genome of the rayed Mediterranean limpet Patella caerulea (Linnaeus, 1758).</title>
        <authorList>
            <person name="Anh-Thu Weber A."/>
            <person name="Halstead-Nussloch G."/>
        </authorList>
    </citation>
    <scope>NUCLEOTIDE SEQUENCE [LARGE SCALE GENOMIC DNA]</scope>
    <source>
        <strain evidence="3">AATW-2023a</strain>
        <tissue evidence="3">Whole specimen</tissue>
    </source>
</reference>
<organism evidence="3 4">
    <name type="scientific">Patella caerulea</name>
    <name type="common">Rayed Mediterranean limpet</name>
    <dbReference type="NCBI Taxonomy" id="87958"/>
    <lineage>
        <taxon>Eukaryota</taxon>
        <taxon>Metazoa</taxon>
        <taxon>Spiralia</taxon>
        <taxon>Lophotrochozoa</taxon>
        <taxon>Mollusca</taxon>
        <taxon>Gastropoda</taxon>
        <taxon>Patellogastropoda</taxon>
        <taxon>Patelloidea</taxon>
        <taxon>Patellidae</taxon>
        <taxon>Patella</taxon>
    </lineage>
</organism>
<dbReference type="SUPFAM" id="SSF51197">
    <property type="entry name" value="Clavaminate synthase-like"/>
    <property type="match status" value="1"/>
</dbReference>
<keyword evidence="1" id="KW-0732">Signal</keyword>
<dbReference type="PROSITE" id="PS51184">
    <property type="entry name" value="JMJC"/>
    <property type="match status" value="1"/>
</dbReference>
<dbReference type="InterPro" id="IPR041667">
    <property type="entry name" value="Cupin_8"/>
</dbReference>
<comment type="caution">
    <text evidence="3">The sequence shown here is derived from an EMBL/GenBank/DDBJ whole genome shotgun (WGS) entry which is preliminary data.</text>
</comment>
<evidence type="ECO:0000256" key="1">
    <source>
        <dbReference type="SAM" id="SignalP"/>
    </source>
</evidence>
<dbReference type="PANTHER" id="PTHR12461">
    <property type="entry name" value="HYPOXIA-INDUCIBLE FACTOR 1 ALPHA INHIBITOR-RELATED"/>
    <property type="match status" value="1"/>
</dbReference>
<feature type="domain" description="JmjC" evidence="2">
    <location>
        <begin position="132"/>
        <end position="294"/>
    </location>
</feature>
<dbReference type="Gene3D" id="2.60.120.650">
    <property type="entry name" value="Cupin"/>
    <property type="match status" value="1"/>
</dbReference>
<gene>
    <name evidence="3" type="ORF">SNE40_020679</name>
</gene>
<accession>A0AAN8PG42</accession>
<evidence type="ECO:0000259" key="2">
    <source>
        <dbReference type="PROSITE" id="PS51184"/>
    </source>
</evidence>
<dbReference type="InterPro" id="IPR003347">
    <property type="entry name" value="JmjC_dom"/>
</dbReference>
<evidence type="ECO:0000313" key="3">
    <source>
        <dbReference type="EMBL" id="KAK6169680.1"/>
    </source>
</evidence>
<feature type="chain" id="PRO_5043015384" description="JmjC domain-containing protein" evidence="1">
    <location>
        <begin position="28"/>
        <end position="451"/>
    </location>
</feature>
<feature type="signal peptide" evidence="1">
    <location>
        <begin position="1"/>
        <end position="27"/>
    </location>
</feature>